<keyword evidence="10" id="KW-1185">Reference proteome</keyword>
<keyword evidence="5 7" id="KW-1133">Transmembrane helix</keyword>
<feature type="domain" description="EamA" evidence="8">
    <location>
        <begin position="10"/>
        <end position="141"/>
    </location>
</feature>
<comment type="caution">
    <text evidence="9">The sequence shown here is derived from an EMBL/GenBank/DDBJ whole genome shotgun (WGS) entry which is preliminary data.</text>
</comment>
<comment type="subcellular location">
    <subcellularLocation>
        <location evidence="1">Cell membrane</location>
        <topology evidence="1">Multi-pass membrane protein</topology>
    </subcellularLocation>
</comment>
<feature type="transmembrane region" description="Helical" evidence="7">
    <location>
        <begin position="224"/>
        <end position="244"/>
    </location>
</feature>
<feature type="transmembrane region" description="Helical" evidence="7">
    <location>
        <begin position="279"/>
        <end position="299"/>
    </location>
</feature>
<dbReference type="SUPFAM" id="SSF103481">
    <property type="entry name" value="Multidrug resistance efflux transporter EmrE"/>
    <property type="match status" value="2"/>
</dbReference>
<evidence type="ECO:0000256" key="2">
    <source>
        <dbReference type="ARBA" id="ARBA00007362"/>
    </source>
</evidence>
<evidence type="ECO:0000256" key="5">
    <source>
        <dbReference type="ARBA" id="ARBA00022989"/>
    </source>
</evidence>
<dbReference type="RefSeq" id="WP_343765813.1">
    <property type="nucleotide sequence ID" value="NZ_BAAACF010000001.1"/>
</dbReference>
<feature type="transmembrane region" description="Helical" evidence="7">
    <location>
        <begin position="39"/>
        <end position="60"/>
    </location>
</feature>
<gene>
    <name evidence="9" type="ORF">GCM10008905_03380</name>
</gene>
<reference evidence="10" key="1">
    <citation type="journal article" date="2019" name="Int. J. Syst. Evol. Microbiol.">
        <title>The Global Catalogue of Microorganisms (GCM) 10K type strain sequencing project: providing services to taxonomists for standard genome sequencing and annotation.</title>
        <authorList>
            <consortium name="The Broad Institute Genomics Platform"/>
            <consortium name="The Broad Institute Genome Sequencing Center for Infectious Disease"/>
            <person name="Wu L."/>
            <person name="Ma J."/>
        </authorList>
    </citation>
    <scope>NUCLEOTIDE SEQUENCE [LARGE SCALE GENOMIC DNA]</scope>
    <source>
        <strain evidence="10">JCM 1405</strain>
    </source>
</reference>
<keyword evidence="3" id="KW-1003">Cell membrane</keyword>
<evidence type="ECO:0000256" key="3">
    <source>
        <dbReference type="ARBA" id="ARBA00022475"/>
    </source>
</evidence>
<dbReference type="Gene3D" id="1.10.3730.20">
    <property type="match status" value="1"/>
</dbReference>
<comment type="similarity">
    <text evidence="2">Belongs to the EamA transporter family.</text>
</comment>
<keyword evidence="6 7" id="KW-0472">Membrane</keyword>
<proteinExistence type="inferred from homology"/>
<dbReference type="InterPro" id="IPR000620">
    <property type="entry name" value="EamA_dom"/>
</dbReference>
<evidence type="ECO:0000313" key="9">
    <source>
        <dbReference type="EMBL" id="GAA0717591.1"/>
    </source>
</evidence>
<dbReference type="PANTHER" id="PTHR32322">
    <property type="entry name" value="INNER MEMBRANE TRANSPORTER"/>
    <property type="match status" value="1"/>
</dbReference>
<dbReference type="InterPro" id="IPR050638">
    <property type="entry name" value="AA-Vitamin_Transporters"/>
</dbReference>
<protein>
    <submittedName>
        <fullName evidence="9">DMT family transporter</fullName>
    </submittedName>
</protein>
<dbReference type="EMBL" id="BAAACF010000001">
    <property type="protein sequence ID" value="GAA0717591.1"/>
    <property type="molecule type" value="Genomic_DNA"/>
</dbReference>
<dbReference type="Pfam" id="PF00892">
    <property type="entry name" value="EamA"/>
    <property type="match status" value="2"/>
</dbReference>
<dbReference type="PANTHER" id="PTHR32322:SF18">
    <property type="entry name" value="S-ADENOSYLMETHIONINE_S-ADENOSYLHOMOCYSTEINE TRANSPORTER"/>
    <property type="match status" value="1"/>
</dbReference>
<feature type="transmembrane region" description="Helical" evidence="7">
    <location>
        <begin position="97"/>
        <end position="118"/>
    </location>
</feature>
<keyword evidence="4 7" id="KW-0812">Transmembrane</keyword>
<feature type="transmembrane region" description="Helical" evidence="7">
    <location>
        <begin position="185"/>
        <end position="204"/>
    </location>
</feature>
<name>A0ABP3TTI2_9CLOT</name>
<evidence type="ECO:0000256" key="1">
    <source>
        <dbReference type="ARBA" id="ARBA00004651"/>
    </source>
</evidence>
<accession>A0ABP3TTI2</accession>
<dbReference type="Proteomes" id="UP001500339">
    <property type="component" value="Unassembled WGS sequence"/>
</dbReference>
<evidence type="ECO:0000256" key="7">
    <source>
        <dbReference type="SAM" id="Phobius"/>
    </source>
</evidence>
<feature type="transmembrane region" description="Helical" evidence="7">
    <location>
        <begin position="7"/>
        <end position="27"/>
    </location>
</feature>
<evidence type="ECO:0000256" key="4">
    <source>
        <dbReference type="ARBA" id="ARBA00022692"/>
    </source>
</evidence>
<feature type="transmembrane region" description="Helical" evidence="7">
    <location>
        <begin position="72"/>
        <end position="91"/>
    </location>
</feature>
<dbReference type="InterPro" id="IPR037185">
    <property type="entry name" value="EmrE-like"/>
</dbReference>
<feature type="domain" description="EamA" evidence="8">
    <location>
        <begin position="154"/>
        <end position="296"/>
    </location>
</feature>
<sequence length="319" mass="35338">MFNKKDTLPYLASIGYSIIFGLSFLFSKMALEVASPFKLISFRFLLAFLTMSVLILFKVIKVNYKGKKLKELLILSLLQPVVYFIFETYGIKYSSSSYAGVLIALIPVLVSIIGIYFLNEVPSKSQWFFILLSVSGVIYIVLNDNNSGSSNTLLGTVCLLIAIVAGSIYNILSRKSSTNFSSMEITYFMMGTAAIVFNIIALVLDIINGNMGDFFKPLSNSNFIISLLFLGILSSIVAFFLANYALSKLPASRSTVFGNLSTVISIFTGVFFLNENFYFYHVIGSLMILSGIIGTNYFNAKPKENLEIKESNNYATNQG</sequence>
<evidence type="ECO:0000313" key="10">
    <source>
        <dbReference type="Proteomes" id="UP001500339"/>
    </source>
</evidence>
<feature type="transmembrane region" description="Helical" evidence="7">
    <location>
        <begin position="154"/>
        <end position="173"/>
    </location>
</feature>
<feature type="transmembrane region" description="Helical" evidence="7">
    <location>
        <begin position="256"/>
        <end position="273"/>
    </location>
</feature>
<feature type="transmembrane region" description="Helical" evidence="7">
    <location>
        <begin position="125"/>
        <end position="142"/>
    </location>
</feature>
<organism evidence="9 10">
    <name type="scientific">Clostridium malenominatum</name>
    <dbReference type="NCBI Taxonomy" id="1539"/>
    <lineage>
        <taxon>Bacteria</taxon>
        <taxon>Bacillati</taxon>
        <taxon>Bacillota</taxon>
        <taxon>Clostridia</taxon>
        <taxon>Eubacteriales</taxon>
        <taxon>Clostridiaceae</taxon>
        <taxon>Clostridium</taxon>
    </lineage>
</organism>
<evidence type="ECO:0000259" key="8">
    <source>
        <dbReference type="Pfam" id="PF00892"/>
    </source>
</evidence>
<evidence type="ECO:0000256" key="6">
    <source>
        <dbReference type="ARBA" id="ARBA00023136"/>
    </source>
</evidence>